<evidence type="ECO:0000259" key="1">
    <source>
        <dbReference type="Pfam" id="PF00582"/>
    </source>
</evidence>
<dbReference type="RefSeq" id="WP_172954962.1">
    <property type="nucleotide sequence ID" value="NZ_LT837803.1"/>
</dbReference>
<sequence length="173" mass="18861">MSNSGYAPADGARLKTAAATSMLQKLLIPVKNGEDARQAVAYAIRRRAEGVQVAVCLLHVEESGPGGDPGVVWHELLEKTRHSRPRPFDIALRLLFGLDIDVAAYVRKGAVAFTILDAAEELDCQEIVMPAPHSGLLPFRWLSRNVVDTLLARQRSVRVVAVNRDGTVLSARQ</sequence>
<dbReference type="Pfam" id="PF00582">
    <property type="entry name" value="Usp"/>
    <property type="match status" value="1"/>
</dbReference>
<dbReference type="CDD" id="cd00293">
    <property type="entry name" value="USP-like"/>
    <property type="match status" value="1"/>
</dbReference>
<proteinExistence type="predicted"/>
<dbReference type="InterPro" id="IPR006016">
    <property type="entry name" value="UspA"/>
</dbReference>
<evidence type="ECO:0000313" key="3">
    <source>
        <dbReference type="Proteomes" id="UP000242886"/>
    </source>
</evidence>
<dbReference type="Gene3D" id="3.40.50.620">
    <property type="entry name" value="HUPs"/>
    <property type="match status" value="1"/>
</dbReference>
<evidence type="ECO:0000313" key="2">
    <source>
        <dbReference type="EMBL" id="SMB21348.1"/>
    </source>
</evidence>
<feature type="domain" description="UspA" evidence="1">
    <location>
        <begin position="22"/>
        <end position="137"/>
    </location>
</feature>
<accession>A0A7Z7HNQ9</accession>
<dbReference type="AlphaFoldDB" id="A0A7Z7HNQ9"/>
<protein>
    <recommendedName>
        <fullName evidence="1">UspA domain-containing protein</fullName>
    </recommendedName>
</protein>
<dbReference type="InterPro" id="IPR014729">
    <property type="entry name" value="Rossmann-like_a/b/a_fold"/>
</dbReference>
<dbReference type="SUPFAM" id="SSF52402">
    <property type="entry name" value="Adenine nucleotide alpha hydrolases-like"/>
    <property type="match status" value="1"/>
</dbReference>
<reference evidence="2" key="1">
    <citation type="submission" date="2017-03" db="EMBL/GenBank/DDBJ databases">
        <authorList>
            <consortium name="AG Boll"/>
        </authorList>
    </citation>
    <scope>NUCLEOTIDE SEQUENCE [LARGE SCALE GENOMIC DNA]</scope>
    <source>
        <strain evidence="2">Chol</strain>
    </source>
</reference>
<organism evidence="2 3">
    <name type="scientific">Sterolibacterium denitrificans</name>
    <dbReference type="NCBI Taxonomy" id="157592"/>
    <lineage>
        <taxon>Bacteria</taxon>
        <taxon>Pseudomonadati</taxon>
        <taxon>Pseudomonadota</taxon>
        <taxon>Betaproteobacteria</taxon>
        <taxon>Nitrosomonadales</taxon>
        <taxon>Sterolibacteriaceae</taxon>
        <taxon>Sterolibacterium</taxon>
    </lineage>
</organism>
<dbReference type="EMBL" id="LT837803">
    <property type="protein sequence ID" value="SMB21348.1"/>
    <property type="molecule type" value="Genomic_DNA"/>
</dbReference>
<keyword evidence="3" id="KW-1185">Reference proteome</keyword>
<dbReference type="Proteomes" id="UP000242886">
    <property type="component" value="Chromosome SDENCHOL"/>
</dbReference>
<gene>
    <name evidence="2" type="ORF">SDENCHOL_10286</name>
</gene>
<name>A0A7Z7HNQ9_9PROT</name>